<dbReference type="InterPro" id="IPR011990">
    <property type="entry name" value="TPR-like_helical_dom_sf"/>
</dbReference>
<keyword evidence="7" id="KW-1185">Reference proteome</keyword>
<keyword evidence="5" id="KW-0812">Transmembrane</keyword>
<keyword evidence="2" id="KW-0963">Cytoplasm</keyword>
<feature type="transmembrane region" description="Helical" evidence="5">
    <location>
        <begin position="339"/>
        <end position="357"/>
    </location>
</feature>
<evidence type="ECO:0000256" key="5">
    <source>
        <dbReference type="SAM" id="Phobius"/>
    </source>
</evidence>
<dbReference type="PANTHER" id="PTHR45954:SF1">
    <property type="entry name" value="LD33695P"/>
    <property type="match status" value="1"/>
</dbReference>
<comment type="subcellular location">
    <subcellularLocation>
        <location evidence="1">Cytoplasm</location>
    </subcellularLocation>
</comment>
<dbReference type="InterPro" id="IPR019734">
    <property type="entry name" value="TPR_rpt"/>
</dbReference>
<evidence type="ECO:0000256" key="4">
    <source>
        <dbReference type="PROSITE-ProRule" id="PRU00339"/>
    </source>
</evidence>
<dbReference type="SUPFAM" id="SSF46894">
    <property type="entry name" value="C-terminal effector domain of the bipartite response regulators"/>
    <property type="match status" value="1"/>
</dbReference>
<dbReference type="Pfam" id="PF13424">
    <property type="entry name" value="TPR_12"/>
    <property type="match status" value="1"/>
</dbReference>
<dbReference type="Pfam" id="PF13181">
    <property type="entry name" value="TPR_8"/>
    <property type="match status" value="1"/>
</dbReference>
<accession>A0ABW9Z7S6</accession>
<keyword evidence="3" id="KW-0677">Repeat</keyword>
<keyword evidence="4" id="KW-0802">TPR repeat</keyword>
<dbReference type="SUPFAM" id="SSF48452">
    <property type="entry name" value="TPR-like"/>
    <property type="match status" value="1"/>
</dbReference>
<dbReference type="InterPro" id="IPR052386">
    <property type="entry name" value="GPSM"/>
</dbReference>
<dbReference type="EMBL" id="JAABLM010000007">
    <property type="protein sequence ID" value="NBL64922.1"/>
    <property type="molecule type" value="Genomic_DNA"/>
</dbReference>
<proteinExistence type="predicted"/>
<dbReference type="Proteomes" id="UP000798602">
    <property type="component" value="Unassembled WGS sequence"/>
</dbReference>
<evidence type="ECO:0000313" key="7">
    <source>
        <dbReference type="Proteomes" id="UP000798602"/>
    </source>
</evidence>
<feature type="repeat" description="TPR" evidence="4">
    <location>
        <begin position="238"/>
        <end position="271"/>
    </location>
</feature>
<dbReference type="Gene3D" id="1.25.40.10">
    <property type="entry name" value="Tetratricopeptide repeat domain"/>
    <property type="match status" value="1"/>
</dbReference>
<protein>
    <submittedName>
        <fullName evidence="6">Tetratricopeptide repeat protein</fullName>
    </submittedName>
</protein>
<evidence type="ECO:0000256" key="1">
    <source>
        <dbReference type="ARBA" id="ARBA00004496"/>
    </source>
</evidence>
<name>A0ABW9Z7S6_9FLAO</name>
<sequence>MQNSFITFLITFLSAFVGAFGQVSQEKYVDSLLTTAEKLPPSNTFEILELGLKAYGEAKKANLKKQMAAGLIIAGKQEVHTKNLFLAEKHADEAIIIGVSIENYQIISDAYRLKGLVLGETGKFVDSRIFFHESLKFAKKIADEELRRSRLGIIYNDLAYNFDQYNHQHDSVVKYYKMGFEQLSQMNLHYNLKAKTKSLAYLNIGNAYLKFHKLDSAVIYLNQSRQIASDVRHKTVEAGAMEALGNVYRMERDYDKAILMYLQAIPIAQEIKDWRLLKKLYFNVSMAYDESSDHENSKKYLNEYIALADSIENGGYETDSFISEKLQVFKSREGFFRKALVFVLFCVVFLAIVFYIFRKKNATKNSAKHIVKPVFSERNVLTPDDHQRILKNIVSLAERDDPSFLLVFRKSFPKFFETLLKLNPALIASEQKLCAFAVLNFTTKEIAVYTNSSVRAIEAKRYRLRKKLSIPTEADLNLWLIDLFEAATVE</sequence>
<dbReference type="PANTHER" id="PTHR45954">
    <property type="entry name" value="LD33695P"/>
    <property type="match status" value="1"/>
</dbReference>
<dbReference type="InterPro" id="IPR016032">
    <property type="entry name" value="Sig_transdc_resp-reg_C-effctor"/>
</dbReference>
<keyword evidence="5" id="KW-0472">Membrane</keyword>
<evidence type="ECO:0000313" key="6">
    <source>
        <dbReference type="EMBL" id="NBL64922.1"/>
    </source>
</evidence>
<keyword evidence="5" id="KW-1133">Transmembrane helix</keyword>
<dbReference type="PROSITE" id="PS50005">
    <property type="entry name" value="TPR"/>
    <property type="match status" value="1"/>
</dbReference>
<reference evidence="7" key="1">
    <citation type="submission" date="2020-01" db="EMBL/GenBank/DDBJ databases">
        <title>Sphingomonas sp. strain CSW-10.</title>
        <authorList>
            <person name="Chen W.-M."/>
        </authorList>
    </citation>
    <scope>NUCLEOTIDE SEQUENCE [LARGE SCALE GENOMIC DNA]</scope>
    <source>
        <strain evidence="7">NST-5</strain>
    </source>
</reference>
<evidence type="ECO:0000256" key="3">
    <source>
        <dbReference type="ARBA" id="ARBA00022737"/>
    </source>
</evidence>
<gene>
    <name evidence="6" type="ORF">GV828_06885</name>
</gene>
<dbReference type="RefSeq" id="WP_166536751.1">
    <property type="nucleotide sequence ID" value="NZ_JAABLM010000007.1"/>
</dbReference>
<comment type="caution">
    <text evidence="6">The sequence shown here is derived from an EMBL/GenBank/DDBJ whole genome shotgun (WGS) entry which is preliminary data.</text>
</comment>
<evidence type="ECO:0000256" key="2">
    <source>
        <dbReference type="ARBA" id="ARBA00022490"/>
    </source>
</evidence>
<dbReference type="SMART" id="SM00028">
    <property type="entry name" value="TPR"/>
    <property type="match status" value="3"/>
</dbReference>
<organism evidence="6 7">
    <name type="scientific">Flavobacterium ichthyis</name>
    <dbReference type="NCBI Taxonomy" id="2698827"/>
    <lineage>
        <taxon>Bacteria</taxon>
        <taxon>Pseudomonadati</taxon>
        <taxon>Bacteroidota</taxon>
        <taxon>Flavobacteriia</taxon>
        <taxon>Flavobacteriales</taxon>
        <taxon>Flavobacteriaceae</taxon>
        <taxon>Flavobacterium</taxon>
    </lineage>
</organism>